<evidence type="ECO:0000259" key="1">
    <source>
        <dbReference type="Pfam" id="PF00578"/>
    </source>
</evidence>
<feature type="non-terminal residue" evidence="2">
    <location>
        <position position="1"/>
    </location>
</feature>
<dbReference type="InterPro" id="IPR036249">
    <property type="entry name" value="Thioredoxin-like_sf"/>
</dbReference>
<gene>
    <name evidence="2" type="ORF">S12H4_49287</name>
</gene>
<proteinExistence type="predicted"/>
<dbReference type="InterPro" id="IPR000866">
    <property type="entry name" value="AhpC/TSA"/>
</dbReference>
<dbReference type="AlphaFoldDB" id="X1V577"/>
<dbReference type="GO" id="GO:0016209">
    <property type="term" value="F:antioxidant activity"/>
    <property type="evidence" value="ECO:0007669"/>
    <property type="project" value="InterPro"/>
</dbReference>
<dbReference type="SUPFAM" id="SSF52833">
    <property type="entry name" value="Thioredoxin-like"/>
    <property type="match status" value="1"/>
</dbReference>
<comment type="caution">
    <text evidence="2">The sequence shown here is derived from an EMBL/GenBank/DDBJ whole genome shotgun (WGS) entry which is preliminary data.</text>
</comment>
<dbReference type="GO" id="GO:0016491">
    <property type="term" value="F:oxidoreductase activity"/>
    <property type="evidence" value="ECO:0007669"/>
    <property type="project" value="InterPro"/>
</dbReference>
<protein>
    <recommendedName>
        <fullName evidence="1">Alkyl hydroperoxide reductase subunit C/ Thiol specific antioxidant domain-containing protein</fullName>
    </recommendedName>
</protein>
<feature type="domain" description="Alkyl hydroperoxide reductase subunit C/ Thiol specific antioxidant" evidence="1">
    <location>
        <begin position="3"/>
        <end position="110"/>
    </location>
</feature>
<organism evidence="2">
    <name type="scientific">marine sediment metagenome</name>
    <dbReference type="NCBI Taxonomy" id="412755"/>
    <lineage>
        <taxon>unclassified sequences</taxon>
        <taxon>metagenomes</taxon>
        <taxon>ecological metagenomes</taxon>
    </lineage>
</organism>
<evidence type="ECO:0000313" key="2">
    <source>
        <dbReference type="EMBL" id="GAJ10937.1"/>
    </source>
</evidence>
<dbReference type="Pfam" id="PF00578">
    <property type="entry name" value="AhpC-TSA"/>
    <property type="match status" value="1"/>
</dbReference>
<accession>X1V577</accession>
<reference evidence="2" key="1">
    <citation type="journal article" date="2014" name="Front. Microbiol.">
        <title>High frequency of phylogenetically diverse reductive dehalogenase-homologous genes in deep subseafloor sedimentary metagenomes.</title>
        <authorList>
            <person name="Kawai M."/>
            <person name="Futagami T."/>
            <person name="Toyoda A."/>
            <person name="Takaki Y."/>
            <person name="Nishi S."/>
            <person name="Hori S."/>
            <person name="Arai W."/>
            <person name="Tsubouchi T."/>
            <person name="Morono Y."/>
            <person name="Uchiyama I."/>
            <person name="Ito T."/>
            <person name="Fujiyama A."/>
            <person name="Inagaki F."/>
            <person name="Takami H."/>
        </authorList>
    </citation>
    <scope>NUCLEOTIDE SEQUENCE</scope>
    <source>
        <strain evidence="2">Expedition CK06-06</strain>
    </source>
</reference>
<dbReference type="Gene3D" id="3.40.30.10">
    <property type="entry name" value="Glutaredoxin"/>
    <property type="match status" value="1"/>
</dbReference>
<name>X1V577_9ZZZZ</name>
<sequence length="165" mass="19538">DYFNLKDQLEKQKLLILYFYSQDNHDSLTGIKKIVEYFEDHIIQEKYGVFLINTQEKLQEKDIELMKGYLSDNKIPFPIILDNQKKVSELYNIETLPTAIFLDNNLVVKRIYPGIVSNQQTLMFQYVSYFLASEKKKIPKKEKKEKKEVVEEPDVCTCIKKPSFL</sequence>
<dbReference type="EMBL" id="BARW01030901">
    <property type="protein sequence ID" value="GAJ10937.1"/>
    <property type="molecule type" value="Genomic_DNA"/>
</dbReference>